<comment type="caution">
    <text evidence="8">The sequence shown here is derived from an EMBL/GenBank/DDBJ whole genome shotgun (WGS) entry which is preliminary data.</text>
</comment>
<comment type="function">
    <text evidence="6">One of the primary rRNA binding proteins, this protein initially binds near the 5'-end of the 23S rRNA. It is important during the early stages of 50S assembly. It makes multiple contacts with different domains of the 23S rRNA in the assembled 50S subunit and ribosome.</text>
</comment>
<evidence type="ECO:0000313" key="8">
    <source>
        <dbReference type="EMBL" id="KNZ69479.1"/>
    </source>
</evidence>
<dbReference type="GO" id="GO:0005840">
    <property type="term" value="C:ribosome"/>
    <property type="evidence" value="ECO:0007669"/>
    <property type="project" value="UniProtKB-KW"/>
</dbReference>
<evidence type="ECO:0000256" key="5">
    <source>
        <dbReference type="ARBA" id="ARBA00035244"/>
    </source>
</evidence>
<dbReference type="GO" id="GO:0006412">
    <property type="term" value="P:translation"/>
    <property type="evidence" value="ECO:0007669"/>
    <property type="project" value="UniProtKB-UniRule"/>
</dbReference>
<gene>
    <name evidence="6" type="primary">rplD</name>
    <name evidence="8" type="ORF">Tfer_1921</name>
</gene>
<dbReference type="InterPro" id="IPR002136">
    <property type="entry name" value="Ribosomal_uL4"/>
</dbReference>
<evidence type="ECO:0000256" key="2">
    <source>
        <dbReference type="ARBA" id="ARBA00011838"/>
    </source>
</evidence>
<dbReference type="PANTHER" id="PTHR10746">
    <property type="entry name" value="50S RIBOSOMAL PROTEIN L4"/>
    <property type="match status" value="1"/>
</dbReference>
<dbReference type="Pfam" id="PF00573">
    <property type="entry name" value="Ribosomal_L4"/>
    <property type="match status" value="1"/>
</dbReference>
<dbReference type="AlphaFoldDB" id="A0A0L6W330"/>
<dbReference type="RefSeq" id="WP_013119208.1">
    <property type="nucleotide sequence ID" value="NZ_LGTE01000012.1"/>
</dbReference>
<comment type="subunit">
    <text evidence="2 6">Part of the 50S ribosomal subunit.</text>
</comment>
<dbReference type="InterPro" id="IPR013005">
    <property type="entry name" value="Ribosomal_uL4-like"/>
</dbReference>
<dbReference type="InterPro" id="IPR023574">
    <property type="entry name" value="Ribosomal_uL4_dom_sf"/>
</dbReference>
<evidence type="ECO:0000256" key="4">
    <source>
        <dbReference type="ARBA" id="ARBA00023274"/>
    </source>
</evidence>
<keyword evidence="3 6" id="KW-0689">Ribosomal protein</keyword>
<protein>
    <recommendedName>
        <fullName evidence="5 6">Large ribosomal subunit protein uL4</fullName>
    </recommendedName>
</protein>
<keyword evidence="6" id="KW-0694">RNA-binding</keyword>
<comment type="similarity">
    <text evidence="1 6">Belongs to the universal ribosomal protein uL4 family.</text>
</comment>
<evidence type="ECO:0000256" key="3">
    <source>
        <dbReference type="ARBA" id="ARBA00022980"/>
    </source>
</evidence>
<dbReference type="GO" id="GO:0019843">
    <property type="term" value="F:rRNA binding"/>
    <property type="evidence" value="ECO:0007669"/>
    <property type="project" value="UniProtKB-UniRule"/>
</dbReference>
<evidence type="ECO:0000256" key="1">
    <source>
        <dbReference type="ARBA" id="ARBA00010528"/>
    </source>
</evidence>
<accession>A0A0L6W330</accession>
<keyword evidence="9" id="KW-1185">Reference proteome</keyword>
<feature type="region of interest" description="Disordered" evidence="7">
    <location>
        <begin position="48"/>
        <end position="78"/>
    </location>
</feature>
<dbReference type="Gene3D" id="3.40.1370.10">
    <property type="match status" value="1"/>
</dbReference>
<dbReference type="PATRIC" id="fig|281456.6.peg.2019"/>
<keyword evidence="6" id="KW-0699">rRNA-binding</keyword>
<dbReference type="GO" id="GO:0003735">
    <property type="term" value="F:structural constituent of ribosome"/>
    <property type="evidence" value="ECO:0007669"/>
    <property type="project" value="InterPro"/>
</dbReference>
<dbReference type="HAMAP" id="MF_01328_B">
    <property type="entry name" value="Ribosomal_uL4_B"/>
    <property type="match status" value="1"/>
</dbReference>
<evidence type="ECO:0000256" key="6">
    <source>
        <dbReference type="HAMAP-Rule" id="MF_01328"/>
    </source>
</evidence>
<dbReference type="GO" id="GO:1990904">
    <property type="term" value="C:ribonucleoprotein complex"/>
    <property type="evidence" value="ECO:0007669"/>
    <property type="project" value="UniProtKB-KW"/>
</dbReference>
<dbReference type="NCBIfam" id="TIGR03953">
    <property type="entry name" value="rplD_bact"/>
    <property type="match status" value="1"/>
</dbReference>
<dbReference type="SUPFAM" id="SSF52166">
    <property type="entry name" value="Ribosomal protein L4"/>
    <property type="match status" value="1"/>
</dbReference>
<dbReference type="PANTHER" id="PTHR10746:SF6">
    <property type="entry name" value="LARGE RIBOSOMAL SUBUNIT PROTEIN UL4M"/>
    <property type="match status" value="1"/>
</dbReference>
<proteinExistence type="inferred from homology"/>
<reference evidence="9" key="1">
    <citation type="submission" date="2015-07" db="EMBL/GenBank/DDBJ databases">
        <title>Complete Genome of Thermincola ferriacetica strain Z-0001T.</title>
        <authorList>
            <person name="Lusk B."/>
            <person name="Badalamenti J.P."/>
            <person name="Parameswaran P."/>
            <person name="Bond D.R."/>
            <person name="Torres C.I."/>
        </authorList>
    </citation>
    <scope>NUCLEOTIDE SEQUENCE [LARGE SCALE GENOMIC DNA]</scope>
    <source>
        <strain evidence="9">Z-0001</strain>
    </source>
</reference>
<dbReference type="Proteomes" id="UP000037175">
    <property type="component" value="Unassembled WGS sequence"/>
</dbReference>
<name>A0A0L6W330_9FIRM</name>
<organism evidence="8 9">
    <name type="scientific">Thermincola ferriacetica</name>
    <dbReference type="NCBI Taxonomy" id="281456"/>
    <lineage>
        <taxon>Bacteria</taxon>
        <taxon>Bacillati</taxon>
        <taxon>Bacillota</taxon>
        <taxon>Clostridia</taxon>
        <taxon>Eubacteriales</taxon>
        <taxon>Thermincolaceae</taxon>
        <taxon>Thermincola</taxon>
    </lineage>
</organism>
<comment type="function">
    <text evidence="6">Forms part of the polypeptide exit tunnel.</text>
</comment>
<keyword evidence="4 6" id="KW-0687">Ribonucleoprotein</keyword>
<evidence type="ECO:0000256" key="7">
    <source>
        <dbReference type="SAM" id="MobiDB-lite"/>
    </source>
</evidence>
<sequence>MPKVALYNIKGEQVGEIELKDEVFGIEPNEGLVHDVVVMQLANRRVGTASTKTRAEVSGGGRKPWRQKGTGRARHGSIRSPIWRGGGITFGPKPRSFNYTMPKKARRLALKSVLSSKVSDGNIIVLDTLEMAQPKTKEMAEILNRLKAKKAVVVTADVDQNVIKSARNIPGVTPLTASGLNVYDLVNHEKLVITKDAVAKVEEVLA</sequence>
<feature type="compositionally biased region" description="Basic residues" evidence="7">
    <location>
        <begin position="63"/>
        <end position="77"/>
    </location>
</feature>
<evidence type="ECO:0000313" key="9">
    <source>
        <dbReference type="Proteomes" id="UP000037175"/>
    </source>
</evidence>
<dbReference type="EMBL" id="LGTE01000012">
    <property type="protein sequence ID" value="KNZ69479.1"/>
    <property type="molecule type" value="Genomic_DNA"/>
</dbReference>